<feature type="non-terminal residue" evidence="2">
    <location>
        <position position="432"/>
    </location>
</feature>
<dbReference type="Proteomes" id="UP000722791">
    <property type="component" value="Unassembled WGS sequence"/>
</dbReference>
<protein>
    <submittedName>
        <fullName evidence="2">Uncharacterized protein</fullName>
    </submittedName>
</protein>
<dbReference type="EMBL" id="BNCQ01000001">
    <property type="protein sequence ID" value="GIL94646.1"/>
    <property type="molecule type" value="Genomic_DNA"/>
</dbReference>
<evidence type="ECO:0000256" key="1">
    <source>
        <dbReference type="SAM" id="MobiDB-lite"/>
    </source>
</evidence>
<reference evidence="2" key="1">
    <citation type="journal article" date="2021" name="Proc. Natl. Acad. Sci. U.S.A.">
        <title>Three genomes in the algal genus Volvox reveal the fate of a haploid sex-determining region after a transition to homothallism.</title>
        <authorList>
            <person name="Yamamoto K."/>
            <person name="Hamaji T."/>
            <person name="Kawai-Toyooka H."/>
            <person name="Matsuzaki R."/>
            <person name="Takahashi F."/>
            <person name="Nishimura Y."/>
            <person name="Kawachi M."/>
            <person name="Noguchi H."/>
            <person name="Minakuchi Y."/>
            <person name="Umen J.G."/>
            <person name="Toyoda A."/>
            <person name="Nozaki H."/>
        </authorList>
    </citation>
    <scope>NUCLEOTIDE SEQUENCE</scope>
    <source>
        <strain evidence="2">NIES-3785</strain>
    </source>
</reference>
<organism evidence="2 3">
    <name type="scientific">Volvox reticuliferus</name>
    <dbReference type="NCBI Taxonomy" id="1737510"/>
    <lineage>
        <taxon>Eukaryota</taxon>
        <taxon>Viridiplantae</taxon>
        <taxon>Chlorophyta</taxon>
        <taxon>core chlorophytes</taxon>
        <taxon>Chlorophyceae</taxon>
        <taxon>CS clade</taxon>
        <taxon>Chlamydomonadales</taxon>
        <taxon>Volvocaceae</taxon>
        <taxon>Volvox</taxon>
    </lineage>
</organism>
<name>A0A8J4G155_9CHLO</name>
<feature type="compositionally biased region" description="Polar residues" evidence="1">
    <location>
        <begin position="172"/>
        <end position="190"/>
    </location>
</feature>
<feature type="compositionally biased region" description="Low complexity" evidence="1">
    <location>
        <begin position="243"/>
        <end position="254"/>
    </location>
</feature>
<accession>A0A8J4G155</accession>
<feature type="region of interest" description="Disordered" evidence="1">
    <location>
        <begin position="106"/>
        <end position="137"/>
    </location>
</feature>
<evidence type="ECO:0000313" key="3">
    <source>
        <dbReference type="Proteomes" id="UP000722791"/>
    </source>
</evidence>
<feature type="compositionally biased region" description="Basic and acidic residues" evidence="1">
    <location>
        <begin position="157"/>
        <end position="171"/>
    </location>
</feature>
<feature type="region of interest" description="Disordered" evidence="1">
    <location>
        <begin position="153"/>
        <end position="221"/>
    </location>
</feature>
<proteinExistence type="predicted"/>
<dbReference type="AlphaFoldDB" id="A0A8J4G155"/>
<gene>
    <name evidence="2" type="ORF">Vretimale_868</name>
</gene>
<feature type="compositionally biased region" description="Basic residues" evidence="1">
    <location>
        <begin position="279"/>
        <end position="289"/>
    </location>
</feature>
<feature type="region of interest" description="Disordered" evidence="1">
    <location>
        <begin position="1"/>
        <end position="37"/>
    </location>
</feature>
<comment type="caution">
    <text evidence="2">The sequence shown here is derived from an EMBL/GenBank/DDBJ whole genome shotgun (WGS) entry which is preliminary data.</text>
</comment>
<feature type="region of interest" description="Disordered" evidence="1">
    <location>
        <begin position="242"/>
        <end position="300"/>
    </location>
</feature>
<feature type="compositionally biased region" description="Low complexity" evidence="1">
    <location>
        <begin position="263"/>
        <end position="278"/>
    </location>
</feature>
<evidence type="ECO:0000313" key="2">
    <source>
        <dbReference type="EMBL" id="GIL94646.1"/>
    </source>
</evidence>
<sequence>GFFQSVGGHIESLPLPKHPDSSFPYMPSSSTQKWLQQQKLQQLSSQLQTTSQIPQQFWQPANIQLQQQDQQQRQQQQQTLQQQQQPGSYQQWQQDFGKVQCSVQNPTAIRPPHAHGHQQLSQEPASPVMAGGGAGNGMTPTEMLCSPPSFRHHLRPKEHSPQSESVKRTEDWLNSTPTRADPTRGSSTYNGGDDVTLPVLRPHPPTPALTPGGLGSMSFPLTSHSQPLPFLQLQLNVKQCQNTSQATSSAPTSPLRRQDTLHSVGGVSSRGSPRTSPHGSRHTSTHGSRRRESSAARRRRELQQLQEKLANQPPPSALALLSARMLVEAGAKMVPAPKTPGGRAFFVPLKHEFRLEMSEQPSSRMSDSQTSTLGFPSLQTDLASAGPVMAGAMLPDSRAHGAANNAVPTGGSGDPGWSPHMASLMDRRSDWR</sequence>
<feature type="region of interest" description="Disordered" evidence="1">
    <location>
        <begin position="399"/>
        <end position="432"/>
    </location>
</feature>
<feature type="compositionally biased region" description="Low complexity" evidence="1">
    <location>
        <begin position="28"/>
        <end position="37"/>
    </location>
</feature>